<evidence type="ECO:0000259" key="5">
    <source>
        <dbReference type="PROSITE" id="PS50110"/>
    </source>
</evidence>
<dbReference type="Pfam" id="PF00072">
    <property type="entry name" value="Response_reg"/>
    <property type="match status" value="1"/>
</dbReference>
<dbReference type="SMART" id="SM00448">
    <property type="entry name" value="REC"/>
    <property type="match status" value="1"/>
</dbReference>
<feature type="compositionally biased region" description="Polar residues" evidence="4">
    <location>
        <begin position="305"/>
        <end position="316"/>
    </location>
</feature>
<evidence type="ECO:0000259" key="6">
    <source>
        <dbReference type="PROSITE" id="PS50887"/>
    </source>
</evidence>
<name>A0ABM8AQF7_9BACT</name>
<dbReference type="PANTHER" id="PTHR45138">
    <property type="entry name" value="REGULATORY COMPONENTS OF SENSORY TRANSDUCTION SYSTEM"/>
    <property type="match status" value="1"/>
</dbReference>
<organism evidence="7 8">
    <name type="scientific">Pseudodesulfovibrio portus</name>
    <dbReference type="NCBI Taxonomy" id="231439"/>
    <lineage>
        <taxon>Bacteria</taxon>
        <taxon>Pseudomonadati</taxon>
        <taxon>Thermodesulfobacteriota</taxon>
        <taxon>Desulfovibrionia</taxon>
        <taxon>Desulfovibrionales</taxon>
        <taxon>Desulfovibrionaceae</taxon>
    </lineage>
</organism>
<proteinExistence type="predicted"/>
<dbReference type="NCBIfam" id="TIGR00254">
    <property type="entry name" value="GGDEF"/>
    <property type="match status" value="1"/>
</dbReference>
<feature type="region of interest" description="Disordered" evidence="4">
    <location>
        <begin position="305"/>
        <end position="326"/>
    </location>
</feature>
<keyword evidence="8" id="KW-1185">Reference proteome</keyword>
<evidence type="ECO:0000256" key="2">
    <source>
        <dbReference type="ARBA" id="ARBA00034247"/>
    </source>
</evidence>
<dbReference type="Pfam" id="PF00990">
    <property type="entry name" value="GGDEF"/>
    <property type="match status" value="1"/>
</dbReference>
<sequence length="326" mass="35632">MKILIVTDSASTVAQLTVILNGANYMDVRAVITLDEAMIAMKRAALADTPVDLVLIDLDNAAADGLVATLTIKSHREFEDVPIISITADDSAKVLDRAFAAGASDYLVQPVGKTELRARVRSALQLRREMIKRMLRERELERLARKLERMSNLDGLTGLANRRCFDDTLVREWVRNGREDHPLGLLMIDIDHFKLYNDALGHVDGDTCLRKVADALTQATRRPADLVARYGGEEFAIILPNTDFEGAQSVADNIHDNLASQNIRHPDSTVGGCVTVSIGVASGVPTCGTTPEHLVHAADRALYQAKQSGRNRTEGVSLSGPDELRQ</sequence>
<accession>A0ABM8AQF7</accession>
<dbReference type="SUPFAM" id="SSF55073">
    <property type="entry name" value="Nucleotide cyclase"/>
    <property type="match status" value="1"/>
</dbReference>
<protein>
    <recommendedName>
        <fullName evidence="1">diguanylate cyclase</fullName>
        <ecNumber evidence="1">2.7.7.65</ecNumber>
    </recommendedName>
</protein>
<dbReference type="PANTHER" id="PTHR45138:SF9">
    <property type="entry name" value="DIGUANYLATE CYCLASE DGCM-RELATED"/>
    <property type="match status" value="1"/>
</dbReference>
<evidence type="ECO:0000313" key="8">
    <source>
        <dbReference type="Proteomes" id="UP001061361"/>
    </source>
</evidence>
<evidence type="ECO:0000313" key="7">
    <source>
        <dbReference type="EMBL" id="BDQ33643.1"/>
    </source>
</evidence>
<comment type="catalytic activity">
    <reaction evidence="2">
        <text>2 GTP = 3',3'-c-di-GMP + 2 diphosphate</text>
        <dbReference type="Rhea" id="RHEA:24898"/>
        <dbReference type="ChEBI" id="CHEBI:33019"/>
        <dbReference type="ChEBI" id="CHEBI:37565"/>
        <dbReference type="ChEBI" id="CHEBI:58805"/>
        <dbReference type="EC" id="2.7.7.65"/>
    </reaction>
</comment>
<feature type="modified residue" description="4-aspartylphosphate" evidence="3">
    <location>
        <position position="57"/>
    </location>
</feature>
<dbReference type="RefSeq" id="WP_264983707.1">
    <property type="nucleotide sequence ID" value="NZ_AP026708.1"/>
</dbReference>
<dbReference type="Gene3D" id="3.30.70.270">
    <property type="match status" value="1"/>
</dbReference>
<dbReference type="Gene3D" id="3.40.50.2300">
    <property type="match status" value="1"/>
</dbReference>
<evidence type="ECO:0000256" key="1">
    <source>
        <dbReference type="ARBA" id="ARBA00012528"/>
    </source>
</evidence>
<dbReference type="InterPro" id="IPR050469">
    <property type="entry name" value="Diguanylate_Cyclase"/>
</dbReference>
<evidence type="ECO:0000256" key="4">
    <source>
        <dbReference type="SAM" id="MobiDB-lite"/>
    </source>
</evidence>
<dbReference type="InterPro" id="IPR029787">
    <property type="entry name" value="Nucleotide_cyclase"/>
</dbReference>
<evidence type="ECO:0000256" key="3">
    <source>
        <dbReference type="PROSITE-ProRule" id="PRU00169"/>
    </source>
</evidence>
<dbReference type="SUPFAM" id="SSF52172">
    <property type="entry name" value="CheY-like"/>
    <property type="match status" value="1"/>
</dbReference>
<dbReference type="InterPro" id="IPR011006">
    <property type="entry name" value="CheY-like_superfamily"/>
</dbReference>
<dbReference type="EMBL" id="AP026708">
    <property type="protein sequence ID" value="BDQ33643.1"/>
    <property type="molecule type" value="Genomic_DNA"/>
</dbReference>
<dbReference type="Proteomes" id="UP001061361">
    <property type="component" value="Chromosome"/>
</dbReference>
<feature type="domain" description="Response regulatory" evidence="5">
    <location>
        <begin position="2"/>
        <end position="124"/>
    </location>
</feature>
<reference evidence="7" key="1">
    <citation type="submission" date="2022-08" db="EMBL/GenBank/DDBJ databases">
        <title>Genome Sequence of the sulphate-reducing bacterium, Pseudodesulfovibrio portus JCM14722.</title>
        <authorList>
            <person name="Kondo R."/>
            <person name="Kataoka T."/>
        </authorList>
    </citation>
    <scope>NUCLEOTIDE SEQUENCE</scope>
    <source>
        <strain evidence="7">JCM 14722</strain>
    </source>
</reference>
<keyword evidence="3" id="KW-0597">Phosphoprotein</keyword>
<dbReference type="PROSITE" id="PS50887">
    <property type="entry name" value="GGDEF"/>
    <property type="match status" value="1"/>
</dbReference>
<dbReference type="InterPro" id="IPR043128">
    <property type="entry name" value="Rev_trsase/Diguanyl_cyclase"/>
</dbReference>
<dbReference type="InterPro" id="IPR001789">
    <property type="entry name" value="Sig_transdc_resp-reg_receiver"/>
</dbReference>
<feature type="domain" description="GGDEF" evidence="6">
    <location>
        <begin position="181"/>
        <end position="318"/>
    </location>
</feature>
<dbReference type="PROSITE" id="PS50110">
    <property type="entry name" value="RESPONSE_REGULATORY"/>
    <property type="match status" value="1"/>
</dbReference>
<dbReference type="CDD" id="cd01949">
    <property type="entry name" value="GGDEF"/>
    <property type="match status" value="1"/>
</dbReference>
<gene>
    <name evidence="7" type="primary">pleD</name>
    <name evidence="7" type="ORF">JCM14722_11850</name>
</gene>
<dbReference type="EC" id="2.7.7.65" evidence="1"/>
<dbReference type="InterPro" id="IPR000160">
    <property type="entry name" value="GGDEF_dom"/>
</dbReference>
<dbReference type="SMART" id="SM00267">
    <property type="entry name" value="GGDEF"/>
    <property type="match status" value="1"/>
</dbReference>